<evidence type="ECO:0000256" key="1">
    <source>
        <dbReference type="SAM" id="MobiDB-lite"/>
    </source>
</evidence>
<dbReference type="Gene3D" id="2.70.70.10">
    <property type="entry name" value="Glucose Permease (Domain IIA)"/>
    <property type="match status" value="1"/>
</dbReference>
<keyword evidence="3" id="KW-1185">Reference proteome</keyword>
<dbReference type="Proteomes" id="UP001501777">
    <property type="component" value="Unassembled WGS sequence"/>
</dbReference>
<protein>
    <submittedName>
        <fullName evidence="2">Uncharacterized protein</fullName>
    </submittedName>
</protein>
<name>A0ABP5YPP1_STRLO</name>
<gene>
    <name evidence="2" type="ORF">GCM10010276_22540</name>
</gene>
<evidence type="ECO:0000313" key="2">
    <source>
        <dbReference type="EMBL" id="GAA2484372.1"/>
    </source>
</evidence>
<feature type="region of interest" description="Disordered" evidence="1">
    <location>
        <begin position="1"/>
        <end position="41"/>
    </location>
</feature>
<reference evidence="3" key="1">
    <citation type="journal article" date="2019" name="Int. J. Syst. Evol. Microbiol.">
        <title>The Global Catalogue of Microorganisms (GCM) 10K type strain sequencing project: providing services to taxonomists for standard genome sequencing and annotation.</title>
        <authorList>
            <consortium name="The Broad Institute Genomics Platform"/>
            <consortium name="The Broad Institute Genome Sequencing Center for Infectious Disease"/>
            <person name="Wu L."/>
            <person name="Ma J."/>
        </authorList>
    </citation>
    <scope>NUCLEOTIDE SEQUENCE [LARGE SCALE GENOMIC DNA]</scope>
    <source>
        <strain evidence="3">JCM 4395</strain>
    </source>
</reference>
<comment type="caution">
    <text evidence="2">The sequence shown here is derived from an EMBL/GenBank/DDBJ whole genome shotgun (WGS) entry which is preliminary data.</text>
</comment>
<sequence>MNRAAADNGHLSTSCHLSERQAKAGQKVSAGRQLGKAGANRQRDLAASALRDVEGLHLVLRRCRQAQLVSV</sequence>
<evidence type="ECO:0000313" key="3">
    <source>
        <dbReference type="Proteomes" id="UP001501777"/>
    </source>
</evidence>
<dbReference type="EMBL" id="BAAASG010000006">
    <property type="protein sequence ID" value="GAA2484372.1"/>
    <property type="molecule type" value="Genomic_DNA"/>
</dbReference>
<accession>A0ABP5YPP1</accession>
<proteinExistence type="predicted"/>
<organism evidence="2 3">
    <name type="scientific">Streptomyces longisporus</name>
    <dbReference type="NCBI Taxonomy" id="1948"/>
    <lineage>
        <taxon>Bacteria</taxon>
        <taxon>Bacillati</taxon>
        <taxon>Actinomycetota</taxon>
        <taxon>Actinomycetes</taxon>
        <taxon>Kitasatosporales</taxon>
        <taxon>Streptomycetaceae</taxon>
        <taxon>Streptomyces</taxon>
    </lineage>
</organism>
<dbReference type="InterPro" id="IPR011055">
    <property type="entry name" value="Dup_hybrid_motif"/>
</dbReference>